<dbReference type="GO" id="GO:0008270">
    <property type="term" value="F:zinc ion binding"/>
    <property type="evidence" value="ECO:0007669"/>
    <property type="project" value="UniProtKB-KW"/>
</dbReference>
<comment type="subcellular location">
    <subcellularLocation>
        <location evidence="2">Membrane</location>
        <topology evidence="2">Single-pass membrane protein</topology>
    </subcellularLocation>
</comment>
<evidence type="ECO:0000256" key="12">
    <source>
        <dbReference type="ARBA" id="ARBA00022989"/>
    </source>
</evidence>
<comment type="similarity">
    <text evidence="14">Belongs to the RING-type zinc finger family. ATL subfamily.</text>
</comment>
<comment type="caution">
    <text evidence="19">The sequence shown here is derived from an EMBL/GenBank/DDBJ whole genome shotgun (WGS) entry which is preliminary data.</text>
</comment>
<accession>A0ABD1UQY0</accession>
<dbReference type="AlphaFoldDB" id="A0ABD1UQY0"/>
<dbReference type="EC" id="2.3.2.27" evidence="4"/>
<keyword evidence="10" id="KW-0833">Ubl conjugation pathway</keyword>
<evidence type="ECO:0000256" key="1">
    <source>
        <dbReference type="ARBA" id="ARBA00000900"/>
    </source>
</evidence>
<keyword evidence="13 16" id="KW-0472">Membrane</keyword>
<organism evidence="19 20">
    <name type="scientific">Abeliophyllum distichum</name>
    <dbReference type="NCBI Taxonomy" id="126358"/>
    <lineage>
        <taxon>Eukaryota</taxon>
        <taxon>Viridiplantae</taxon>
        <taxon>Streptophyta</taxon>
        <taxon>Embryophyta</taxon>
        <taxon>Tracheophyta</taxon>
        <taxon>Spermatophyta</taxon>
        <taxon>Magnoliopsida</taxon>
        <taxon>eudicotyledons</taxon>
        <taxon>Gunneridae</taxon>
        <taxon>Pentapetalae</taxon>
        <taxon>asterids</taxon>
        <taxon>lamiids</taxon>
        <taxon>Lamiales</taxon>
        <taxon>Oleaceae</taxon>
        <taxon>Forsythieae</taxon>
        <taxon>Abeliophyllum</taxon>
    </lineage>
</organism>
<dbReference type="PANTHER" id="PTHR46279">
    <property type="entry name" value="RING/U-BOX SUPERFAMILY PROTEIN"/>
    <property type="match status" value="1"/>
</dbReference>
<dbReference type="SUPFAM" id="SSF57850">
    <property type="entry name" value="RING/U-box"/>
    <property type="match status" value="1"/>
</dbReference>
<comment type="catalytic activity">
    <reaction evidence="1">
        <text>S-ubiquitinyl-[E2 ubiquitin-conjugating enzyme]-L-cysteine + [acceptor protein]-L-lysine = [E2 ubiquitin-conjugating enzyme]-L-cysteine + N(6)-ubiquitinyl-[acceptor protein]-L-lysine.</text>
        <dbReference type="EC" id="2.3.2.27"/>
    </reaction>
</comment>
<dbReference type="PANTHER" id="PTHR46279:SF10">
    <property type="entry name" value="RING-TYPE E3 UBIQUITIN TRANSFERASE"/>
    <property type="match status" value="1"/>
</dbReference>
<keyword evidence="12 16" id="KW-1133">Transmembrane helix</keyword>
<dbReference type="InterPro" id="IPR046948">
    <property type="entry name" value="ATL20-22-like"/>
</dbReference>
<feature type="signal peptide" evidence="17">
    <location>
        <begin position="1"/>
        <end position="31"/>
    </location>
</feature>
<dbReference type="InterPro" id="IPR013083">
    <property type="entry name" value="Znf_RING/FYVE/PHD"/>
</dbReference>
<comment type="pathway">
    <text evidence="3">Protein modification; protein ubiquitination.</text>
</comment>
<dbReference type="Pfam" id="PF13947">
    <property type="entry name" value="GUB_WAK_bind"/>
    <property type="match status" value="1"/>
</dbReference>
<evidence type="ECO:0000256" key="14">
    <source>
        <dbReference type="ARBA" id="ARBA00024209"/>
    </source>
</evidence>
<keyword evidence="6 16" id="KW-0812">Transmembrane</keyword>
<evidence type="ECO:0000256" key="3">
    <source>
        <dbReference type="ARBA" id="ARBA00004906"/>
    </source>
</evidence>
<dbReference type="EMBL" id="JBFOLK010000003">
    <property type="protein sequence ID" value="KAL2527445.1"/>
    <property type="molecule type" value="Genomic_DNA"/>
</dbReference>
<evidence type="ECO:0000313" key="19">
    <source>
        <dbReference type="EMBL" id="KAL2527445.1"/>
    </source>
</evidence>
<evidence type="ECO:0000256" key="4">
    <source>
        <dbReference type="ARBA" id="ARBA00012483"/>
    </source>
</evidence>
<evidence type="ECO:0000256" key="8">
    <source>
        <dbReference type="ARBA" id="ARBA00022729"/>
    </source>
</evidence>
<name>A0ABD1UQY0_9LAMI</name>
<dbReference type="InterPro" id="IPR025287">
    <property type="entry name" value="WAK_GUB"/>
</dbReference>
<keyword evidence="8 17" id="KW-0732">Signal</keyword>
<evidence type="ECO:0000313" key="20">
    <source>
        <dbReference type="Proteomes" id="UP001604336"/>
    </source>
</evidence>
<evidence type="ECO:0000256" key="13">
    <source>
        <dbReference type="ARBA" id="ARBA00023136"/>
    </source>
</evidence>
<dbReference type="SMART" id="SM00184">
    <property type="entry name" value="RING"/>
    <property type="match status" value="1"/>
</dbReference>
<evidence type="ECO:0000256" key="7">
    <source>
        <dbReference type="ARBA" id="ARBA00022723"/>
    </source>
</evidence>
<dbReference type="GO" id="GO:0016020">
    <property type="term" value="C:membrane"/>
    <property type="evidence" value="ECO:0007669"/>
    <property type="project" value="UniProtKB-SubCell"/>
</dbReference>
<evidence type="ECO:0000256" key="9">
    <source>
        <dbReference type="ARBA" id="ARBA00022771"/>
    </source>
</evidence>
<keyword evidence="5" id="KW-0808">Transferase</keyword>
<evidence type="ECO:0000256" key="2">
    <source>
        <dbReference type="ARBA" id="ARBA00004167"/>
    </source>
</evidence>
<dbReference type="Gene3D" id="3.30.40.10">
    <property type="entry name" value="Zinc/RING finger domain, C3HC4 (zinc finger)"/>
    <property type="match status" value="1"/>
</dbReference>
<dbReference type="GO" id="GO:0061630">
    <property type="term" value="F:ubiquitin protein ligase activity"/>
    <property type="evidence" value="ECO:0007669"/>
    <property type="project" value="UniProtKB-EC"/>
</dbReference>
<protein>
    <recommendedName>
        <fullName evidence="4">RING-type E3 ubiquitin transferase</fullName>
        <ecNumber evidence="4">2.3.2.27</ecNumber>
    </recommendedName>
</protein>
<evidence type="ECO:0000256" key="17">
    <source>
        <dbReference type="SAM" id="SignalP"/>
    </source>
</evidence>
<evidence type="ECO:0000256" key="6">
    <source>
        <dbReference type="ARBA" id="ARBA00022692"/>
    </source>
</evidence>
<evidence type="ECO:0000259" key="18">
    <source>
        <dbReference type="PROSITE" id="PS50089"/>
    </source>
</evidence>
<keyword evidence="7" id="KW-0479">Metal-binding</keyword>
<dbReference type="Pfam" id="PF13639">
    <property type="entry name" value="zf-RING_2"/>
    <property type="match status" value="1"/>
</dbReference>
<gene>
    <name evidence="19" type="ORF">Adt_12499</name>
</gene>
<proteinExistence type="inferred from homology"/>
<dbReference type="CDD" id="cd16461">
    <property type="entry name" value="RING-H2_EL5-like"/>
    <property type="match status" value="1"/>
</dbReference>
<sequence>MSKNSKSMDSYKIVCCLFFFFFPQFLITVSGSTEICSSSACSWGEAKVRFPFRLKNRHLRQCGYPGFDLFCDSLNQTVLELPNSGKFSIHAIDYETQNIWINDPEYCLPKRLLTLNLSGSPFTGVFYQDFTLFNCTSDYKRYQLDPIACLSGEKYTVFASSDERAISFLASKCNLIATVAVPVQWTFFEPVMSSDLGSDLLLRWAAPLCGRCESRGGRCRLKSNSSTEIECSNVSRRHGLPRGARYAMTVGAGVPAILFLVGLLCCVCGRVKRYGMQRRSVVEFTSMVTPHATTISGLDNSTIESYPKTVLGESRRLPKPDDSICSICLSEYRPKETLRSIPECQHCFHAECIDEWLRMNASCPICRNSPNSS</sequence>
<evidence type="ECO:0000256" key="16">
    <source>
        <dbReference type="SAM" id="Phobius"/>
    </source>
</evidence>
<dbReference type="InterPro" id="IPR001841">
    <property type="entry name" value="Znf_RING"/>
</dbReference>
<evidence type="ECO:0000256" key="5">
    <source>
        <dbReference type="ARBA" id="ARBA00022679"/>
    </source>
</evidence>
<keyword evidence="11" id="KW-0862">Zinc</keyword>
<reference evidence="20" key="1">
    <citation type="submission" date="2024-07" db="EMBL/GenBank/DDBJ databases">
        <title>Two chromosome-level genome assemblies of Korean endemic species Abeliophyllum distichum and Forsythia ovata (Oleaceae).</title>
        <authorList>
            <person name="Jang H."/>
        </authorList>
    </citation>
    <scope>NUCLEOTIDE SEQUENCE [LARGE SCALE GENOMIC DNA]</scope>
</reference>
<evidence type="ECO:0000256" key="11">
    <source>
        <dbReference type="ARBA" id="ARBA00022833"/>
    </source>
</evidence>
<keyword evidence="20" id="KW-1185">Reference proteome</keyword>
<evidence type="ECO:0000256" key="10">
    <source>
        <dbReference type="ARBA" id="ARBA00022786"/>
    </source>
</evidence>
<dbReference type="PROSITE" id="PS50089">
    <property type="entry name" value="ZF_RING_2"/>
    <property type="match status" value="1"/>
</dbReference>
<keyword evidence="9 15" id="KW-0863">Zinc-finger</keyword>
<feature type="transmembrane region" description="Helical" evidence="16">
    <location>
        <begin position="246"/>
        <end position="269"/>
    </location>
</feature>
<evidence type="ECO:0000256" key="15">
    <source>
        <dbReference type="PROSITE-ProRule" id="PRU00175"/>
    </source>
</evidence>
<dbReference type="Proteomes" id="UP001604336">
    <property type="component" value="Unassembled WGS sequence"/>
</dbReference>
<feature type="domain" description="RING-type" evidence="18">
    <location>
        <begin position="325"/>
        <end position="367"/>
    </location>
</feature>
<feature type="chain" id="PRO_5044750872" description="RING-type E3 ubiquitin transferase" evidence="17">
    <location>
        <begin position="32"/>
        <end position="373"/>
    </location>
</feature>